<dbReference type="Gene3D" id="3.40.50.1820">
    <property type="entry name" value="alpha/beta hydrolase"/>
    <property type="match status" value="1"/>
</dbReference>
<dbReference type="InterPro" id="IPR029058">
    <property type="entry name" value="AB_hydrolase_fold"/>
</dbReference>
<evidence type="ECO:0000256" key="2">
    <source>
        <dbReference type="ARBA" id="ARBA00022801"/>
    </source>
</evidence>
<dbReference type="InterPro" id="IPR013094">
    <property type="entry name" value="AB_hydrolase_3"/>
</dbReference>
<reference evidence="4" key="1">
    <citation type="submission" date="2020-07" db="EMBL/GenBank/DDBJ databases">
        <authorList>
            <person name="Tarantini F.S."/>
            <person name="Hong K.W."/>
            <person name="Chan K.G."/>
        </authorList>
    </citation>
    <scope>NUCLEOTIDE SEQUENCE</scope>
    <source>
        <strain evidence="4">32-07</strain>
    </source>
</reference>
<dbReference type="PROSITE" id="PS01173">
    <property type="entry name" value="LIPASE_GDXG_HIS"/>
    <property type="match status" value="1"/>
</dbReference>
<dbReference type="InterPro" id="IPR050300">
    <property type="entry name" value="GDXG_lipolytic_enzyme"/>
</dbReference>
<gene>
    <name evidence="4" type="ORF">AGRA3207_002278</name>
</gene>
<evidence type="ECO:0000256" key="1">
    <source>
        <dbReference type="ARBA" id="ARBA00010515"/>
    </source>
</evidence>
<comment type="similarity">
    <text evidence="1">Belongs to the 'GDXG' lipolytic enzyme family.</text>
</comment>
<dbReference type="Pfam" id="PF07859">
    <property type="entry name" value="Abhydrolase_3"/>
    <property type="match status" value="1"/>
</dbReference>
<dbReference type="GO" id="GO:0016787">
    <property type="term" value="F:hydrolase activity"/>
    <property type="evidence" value="ECO:0007669"/>
    <property type="project" value="UniProtKB-KW"/>
</dbReference>
<evidence type="ECO:0000313" key="4">
    <source>
        <dbReference type="EMBL" id="QXJ21426.1"/>
    </source>
</evidence>
<dbReference type="SUPFAM" id="SSF53474">
    <property type="entry name" value="alpha/beta-Hydrolases"/>
    <property type="match status" value="1"/>
</dbReference>
<keyword evidence="5" id="KW-1185">Reference proteome</keyword>
<proteinExistence type="inferred from homology"/>
<accession>A0ABX8QRI9</accession>
<dbReference type="InterPro" id="IPR002168">
    <property type="entry name" value="Lipase_GDXG_HIS_AS"/>
</dbReference>
<evidence type="ECO:0000313" key="5">
    <source>
        <dbReference type="Proteomes" id="UP001049518"/>
    </source>
</evidence>
<dbReference type="PANTHER" id="PTHR48081">
    <property type="entry name" value="AB HYDROLASE SUPERFAMILY PROTEIN C4A8.06C"/>
    <property type="match status" value="1"/>
</dbReference>
<feature type="domain" description="Alpha/beta hydrolase fold-3" evidence="3">
    <location>
        <begin position="84"/>
        <end position="287"/>
    </location>
</feature>
<protein>
    <submittedName>
        <fullName evidence="4">Alpha/beta hydrolase</fullName>
    </submittedName>
</protein>
<evidence type="ECO:0000259" key="3">
    <source>
        <dbReference type="Pfam" id="PF07859"/>
    </source>
</evidence>
<organism evidence="4 5">
    <name type="scientific">Actinomadura graeca</name>
    <dbReference type="NCBI Taxonomy" id="2750812"/>
    <lineage>
        <taxon>Bacteria</taxon>
        <taxon>Bacillati</taxon>
        <taxon>Actinomycetota</taxon>
        <taxon>Actinomycetes</taxon>
        <taxon>Streptosporangiales</taxon>
        <taxon>Thermomonosporaceae</taxon>
        <taxon>Actinomadura</taxon>
    </lineage>
</organism>
<sequence>MIGQVGADPAVPVDPTVRAILALAQGPGEGGFDPERARAGLRALTVTARSPASVASVRAVEPLSVEGMDARVYRPESQGPVPTVVYFHGGGFVLGDLDTHDNHCRWLCRETGAAVVSVAYRRAPEWPFPAAVDDAVRAVAWAARNVDALGGLPGPPAVAGDSAGANLATVTAQVGAGGGGPRPSAQLLTYPVTDMREDAGYPSRRTYGTGHLLTADAMRWFRSCYRPGAASPLASPILGRLAGLPPAVVVTMGHDPLRDEGEAYAAALAGAGVPVVRHRFDALVHGSFELPVLSPACAEAMRTAFGSFRGLLTRSGSEAR</sequence>
<dbReference type="EMBL" id="CP059572">
    <property type="protein sequence ID" value="QXJ21426.1"/>
    <property type="molecule type" value="Genomic_DNA"/>
</dbReference>
<dbReference type="PANTHER" id="PTHR48081:SF8">
    <property type="entry name" value="ALPHA_BETA HYDROLASE FOLD-3 DOMAIN-CONTAINING PROTEIN-RELATED"/>
    <property type="match status" value="1"/>
</dbReference>
<dbReference type="RefSeq" id="WP_231334576.1">
    <property type="nucleotide sequence ID" value="NZ_CP059572.1"/>
</dbReference>
<keyword evidence="2 4" id="KW-0378">Hydrolase</keyword>
<dbReference type="Proteomes" id="UP001049518">
    <property type="component" value="Chromosome"/>
</dbReference>
<name>A0ABX8QRI9_9ACTN</name>